<dbReference type="Pfam" id="PF02720">
    <property type="entry name" value="DUF222"/>
    <property type="match status" value="1"/>
</dbReference>
<evidence type="ECO:0000313" key="3">
    <source>
        <dbReference type="EMBL" id="MBF4770306.1"/>
    </source>
</evidence>
<protein>
    <submittedName>
        <fullName evidence="3">DUF222 domain-containing protein</fullName>
    </submittedName>
</protein>
<feature type="domain" description="DUF222" evidence="2">
    <location>
        <begin position="34"/>
        <end position="340"/>
    </location>
</feature>
<sequence length="412" mass="44455">MNHPVLSAIAAIHAAFDEVADVDPIFMSVGEKKAALVEMGRLRARADALDMALLAAGSVDVAEDTGARSAATWVAEATGEAQGTVRHRAGLAKALDTTWTVLAGALAAGRVNLAQTRAIVESLDALPADLPEGLVEKVEEYLIEKSADFGPRELRHLGRSVLQHLAPDIADELELRRLEAEEERAATTTRLSFHRRGDGTTDIHARLADHAANRLRAYTDAVANPRRSSNDDDFMALPVERRRGIAFESLLENVLEKDLPQHGQTATSVVVTIDHQTLVSGLGTATTSTGDTITAAQTRRLACQAGILPAVLDGKSEILDLGRAQRFFKAALRKAMDLRDKECTAQGCHVPAAFCHGHHFRQPWAQGGNTSLADGKLLCPFHHGRAHDPKWDTHHQADGSTTFTRHPADRGP</sequence>
<organism evidence="3 4">
    <name type="scientific">Nocardioides agariphilus</name>
    <dbReference type="NCBI Taxonomy" id="433664"/>
    <lineage>
        <taxon>Bacteria</taxon>
        <taxon>Bacillati</taxon>
        <taxon>Actinomycetota</taxon>
        <taxon>Actinomycetes</taxon>
        <taxon>Propionibacteriales</taxon>
        <taxon>Nocardioidaceae</taxon>
        <taxon>Nocardioides</taxon>
    </lineage>
</organism>
<name>A0A930YJ21_9ACTN</name>
<proteinExistence type="predicted"/>
<reference evidence="3" key="1">
    <citation type="submission" date="2020-11" db="EMBL/GenBank/DDBJ databases">
        <title>Nocardioides cynanchi sp. nov., isolated from soil of rhizosphere of Cynanchum wilfordii.</title>
        <authorList>
            <person name="Lee J.-S."/>
            <person name="Suh M.K."/>
            <person name="Kim J.-S."/>
        </authorList>
    </citation>
    <scope>NUCLEOTIDE SEQUENCE</scope>
    <source>
        <strain evidence="3">KCTC 19276</strain>
    </source>
</reference>
<accession>A0A930YJ21</accession>
<feature type="region of interest" description="Disordered" evidence="1">
    <location>
        <begin position="390"/>
        <end position="412"/>
    </location>
</feature>
<dbReference type="RefSeq" id="WP_194698453.1">
    <property type="nucleotide sequence ID" value="NZ_JADKPO010000045.1"/>
</dbReference>
<dbReference type="AlphaFoldDB" id="A0A930YJ21"/>
<evidence type="ECO:0000259" key="2">
    <source>
        <dbReference type="Pfam" id="PF02720"/>
    </source>
</evidence>
<evidence type="ECO:0000313" key="4">
    <source>
        <dbReference type="Proteomes" id="UP000660668"/>
    </source>
</evidence>
<evidence type="ECO:0000256" key="1">
    <source>
        <dbReference type="SAM" id="MobiDB-lite"/>
    </source>
</evidence>
<comment type="caution">
    <text evidence="3">The sequence shown here is derived from an EMBL/GenBank/DDBJ whole genome shotgun (WGS) entry which is preliminary data.</text>
</comment>
<dbReference type="EMBL" id="JADKPO010000045">
    <property type="protein sequence ID" value="MBF4770306.1"/>
    <property type="molecule type" value="Genomic_DNA"/>
</dbReference>
<keyword evidence="4" id="KW-1185">Reference proteome</keyword>
<dbReference type="CDD" id="cd00085">
    <property type="entry name" value="HNHc"/>
    <property type="match status" value="1"/>
</dbReference>
<dbReference type="InterPro" id="IPR003615">
    <property type="entry name" value="HNH_nuc"/>
</dbReference>
<dbReference type="Proteomes" id="UP000660668">
    <property type="component" value="Unassembled WGS sequence"/>
</dbReference>
<dbReference type="InterPro" id="IPR003870">
    <property type="entry name" value="DUF222"/>
</dbReference>
<gene>
    <name evidence="3" type="ORF">ISU10_21235</name>
</gene>